<proteinExistence type="predicted"/>
<dbReference type="Proteomes" id="UP000800038">
    <property type="component" value="Unassembled WGS sequence"/>
</dbReference>
<evidence type="ECO:0000313" key="1">
    <source>
        <dbReference type="EMBL" id="KAF1934967.1"/>
    </source>
</evidence>
<protein>
    <submittedName>
        <fullName evidence="1">Uncharacterized protein</fullName>
    </submittedName>
</protein>
<accession>A0A6A5SC06</accession>
<name>A0A6A5SC06_9PLEO</name>
<evidence type="ECO:0000313" key="2">
    <source>
        <dbReference type="Proteomes" id="UP000800038"/>
    </source>
</evidence>
<dbReference type="AlphaFoldDB" id="A0A6A5SC06"/>
<keyword evidence="2" id="KW-1185">Reference proteome</keyword>
<reference evidence="1" key="1">
    <citation type="journal article" date="2020" name="Stud. Mycol.">
        <title>101 Dothideomycetes genomes: a test case for predicting lifestyles and emergence of pathogens.</title>
        <authorList>
            <person name="Haridas S."/>
            <person name="Albert R."/>
            <person name="Binder M."/>
            <person name="Bloem J."/>
            <person name="Labutti K."/>
            <person name="Salamov A."/>
            <person name="Andreopoulos B."/>
            <person name="Baker S."/>
            <person name="Barry K."/>
            <person name="Bills G."/>
            <person name="Bluhm B."/>
            <person name="Cannon C."/>
            <person name="Castanera R."/>
            <person name="Culley D."/>
            <person name="Daum C."/>
            <person name="Ezra D."/>
            <person name="Gonzalez J."/>
            <person name="Henrissat B."/>
            <person name="Kuo A."/>
            <person name="Liang C."/>
            <person name="Lipzen A."/>
            <person name="Lutzoni F."/>
            <person name="Magnuson J."/>
            <person name="Mondo S."/>
            <person name="Nolan M."/>
            <person name="Ohm R."/>
            <person name="Pangilinan J."/>
            <person name="Park H.-J."/>
            <person name="Ramirez L."/>
            <person name="Alfaro M."/>
            <person name="Sun H."/>
            <person name="Tritt A."/>
            <person name="Yoshinaga Y."/>
            <person name="Zwiers L.-H."/>
            <person name="Turgeon B."/>
            <person name="Goodwin S."/>
            <person name="Spatafora J."/>
            <person name="Crous P."/>
            <person name="Grigoriev I."/>
        </authorList>
    </citation>
    <scope>NUCLEOTIDE SEQUENCE</scope>
    <source>
        <strain evidence="1">CBS 161.51</strain>
    </source>
</reference>
<sequence length="50" mass="5528">MAQGHMVAYKFGLRGSKKCVYCTVQKDVCTPVPIFVGEEFAVLLGALEEY</sequence>
<gene>
    <name evidence="1" type="ORF">EJ02DRAFT_428868</name>
</gene>
<dbReference type="EMBL" id="ML976336">
    <property type="protein sequence ID" value="KAF1934967.1"/>
    <property type="molecule type" value="Genomic_DNA"/>
</dbReference>
<organism evidence="1 2">
    <name type="scientific">Clathrospora elynae</name>
    <dbReference type="NCBI Taxonomy" id="706981"/>
    <lineage>
        <taxon>Eukaryota</taxon>
        <taxon>Fungi</taxon>
        <taxon>Dikarya</taxon>
        <taxon>Ascomycota</taxon>
        <taxon>Pezizomycotina</taxon>
        <taxon>Dothideomycetes</taxon>
        <taxon>Pleosporomycetidae</taxon>
        <taxon>Pleosporales</taxon>
        <taxon>Diademaceae</taxon>
        <taxon>Clathrospora</taxon>
    </lineage>
</organism>